<dbReference type="InterPro" id="IPR023214">
    <property type="entry name" value="HAD_sf"/>
</dbReference>
<name>A0A1K2H813_9LACT</name>
<proteinExistence type="predicted"/>
<dbReference type="EMBL" id="FPKS01000003">
    <property type="protein sequence ID" value="SFZ72753.1"/>
    <property type="molecule type" value="Genomic_DNA"/>
</dbReference>
<accession>A0A1K2H813</accession>
<dbReference type="InterPro" id="IPR006439">
    <property type="entry name" value="HAD-SF_hydro_IA"/>
</dbReference>
<dbReference type="GO" id="GO:0006281">
    <property type="term" value="P:DNA repair"/>
    <property type="evidence" value="ECO:0007669"/>
    <property type="project" value="TreeGrafter"/>
</dbReference>
<dbReference type="OrthoDB" id="9807630at2"/>
<dbReference type="InterPro" id="IPR050155">
    <property type="entry name" value="HAD-like_hydrolase_sf"/>
</dbReference>
<dbReference type="GO" id="GO:0005829">
    <property type="term" value="C:cytosol"/>
    <property type="evidence" value="ECO:0007669"/>
    <property type="project" value="TreeGrafter"/>
</dbReference>
<dbReference type="PANTHER" id="PTHR43434:SF25">
    <property type="entry name" value="PHOSPHOGLYCOLATE PHOSPHATASE"/>
    <property type="match status" value="1"/>
</dbReference>
<dbReference type="InterPro" id="IPR041492">
    <property type="entry name" value="HAD_2"/>
</dbReference>
<dbReference type="SUPFAM" id="SSF56784">
    <property type="entry name" value="HAD-like"/>
    <property type="match status" value="1"/>
</dbReference>
<organism evidence="1 2">
    <name type="scientific">Pseudolactococcus chungangensis CAU 28 = DSM 22330</name>
    <dbReference type="NCBI Taxonomy" id="1122154"/>
    <lineage>
        <taxon>Bacteria</taxon>
        <taxon>Bacillati</taxon>
        <taxon>Bacillota</taxon>
        <taxon>Bacilli</taxon>
        <taxon>Lactobacillales</taxon>
        <taxon>Streptococcaceae</taxon>
        <taxon>Pseudolactococcus</taxon>
    </lineage>
</organism>
<dbReference type="Pfam" id="PF13419">
    <property type="entry name" value="HAD_2"/>
    <property type="match status" value="1"/>
</dbReference>
<evidence type="ECO:0000313" key="1">
    <source>
        <dbReference type="EMBL" id="SFZ72753.1"/>
    </source>
</evidence>
<dbReference type="PANTHER" id="PTHR43434">
    <property type="entry name" value="PHOSPHOGLYCOLATE PHOSPHATASE"/>
    <property type="match status" value="1"/>
</dbReference>
<protein>
    <submittedName>
        <fullName evidence="1">Haloacid dehalogenase superfamily, subfamily IA, variant 1 with third motif having Dx(3-4)D or Dx(3-4)E</fullName>
    </submittedName>
</protein>
<dbReference type="NCBIfam" id="TIGR01549">
    <property type="entry name" value="HAD-SF-IA-v1"/>
    <property type="match status" value="1"/>
</dbReference>
<dbReference type="AlphaFoldDB" id="A0A1K2H813"/>
<sequence>MSYTDYIWDLGGTLLDNYQTSATAFHDVLLESFGVNVGYHAVYDALRVSTDFAVSQFAAGLPDFVAMYKKREAQTLTTPVLFPDAIRVLATIVESGHRNFMISHRNDQVLEILAAAGISSYFTEVVTSSNGFARKPSPDSINYLLDTYKPAQPVMIGDRDIDILAGQHAHIDTIFFASEDQEMIKATHHVTKLIDILEL</sequence>
<dbReference type="Gene3D" id="1.10.150.240">
    <property type="entry name" value="Putative phosphatase, domain 2"/>
    <property type="match status" value="1"/>
</dbReference>
<dbReference type="Proteomes" id="UP000185655">
    <property type="component" value="Unassembled WGS sequence"/>
</dbReference>
<evidence type="ECO:0000313" key="2">
    <source>
        <dbReference type="Proteomes" id="UP000185655"/>
    </source>
</evidence>
<dbReference type="RefSeq" id="WP_031365243.1">
    <property type="nucleotide sequence ID" value="NZ_FPKS01000003.1"/>
</dbReference>
<dbReference type="SFLD" id="SFLDS00003">
    <property type="entry name" value="Haloacid_Dehalogenase"/>
    <property type="match status" value="1"/>
</dbReference>
<dbReference type="STRING" id="1122154.SAMN02746068_00637"/>
<reference evidence="1 2" key="1">
    <citation type="submission" date="2016-11" db="EMBL/GenBank/DDBJ databases">
        <authorList>
            <person name="Jaros S."/>
            <person name="Januszkiewicz K."/>
            <person name="Wedrychowicz H."/>
        </authorList>
    </citation>
    <scope>NUCLEOTIDE SEQUENCE [LARGE SCALE GENOMIC DNA]</scope>
    <source>
        <strain evidence="1 2">DSM 22330</strain>
    </source>
</reference>
<dbReference type="SFLD" id="SFLDG01129">
    <property type="entry name" value="C1.5:_HAD__Beta-PGM__Phosphata"/>
    <property type="match status" value="1"/>
</dbReference>
<dbReference type="Gene3D" id="3.40.50.1000">
    <property type="entry name" value="HAD superfamily/HAD-like"/>
    <property type="match status" value="1"/>
</dbReference>
<dbReference type="GO" id="GO:0008967">
    <property type="term" value="F:phosphoglycolate phosphatase activity"/>
    <property type="evidence" value="ECO:0007669"/>
    <property type="project" value="TreeGrafter"/>
</dbReference>
<gene>
    <name evidence="1" type="ORF">SAMN02746068_00637</name>
</gene>
<dbReference type="InterPro" id="IPR036412">
    <property type="entry name" value="HAD-like_sf"/>
</dbReference>
<dbReference type="InterPro" id="IPR023198">
    <property type="entry name" value="PGP-like_dom2"/>
</dbReference>